<dbReference type="Proteomes" id="UP001230908">
    <property type="component" value="Unassembled WGS sequence"/>
</dbReference>
<dbReference type="RefSeq" id="WP_308716679.1">
    <property type="nucleotide sequence ID" value="NZ_JAVHUY010000041.1"/>
</dbReference>
<keyword evidence="3" id="KW-1185">Reference proteome</keyword>
<feature type="signal peptide" evidence="1">
    <location>
        <begin position="1"/>
        <end position="23"/>
    </location>
</feature>
<sequence length="193" mass="20120">MRTVKGLVLAAAAALALAGCGSAADEPAPATTGGSVLAAYDLEGLDARQVIDRLESTPVDARARDLRASVRPGQLLLTDSRTGASTALDLPAGQFYLSIAPYVGGTHDCFNHSLTTCRGELATERMHLTVTDRATGRALVDQDVQTFDSGFAGFWLPSGIDATVRVDHDGRTATADVSTGPDDPTCLTTMRLS</sequence>
<dbReference type="InterPro" id="IPR047808">
    <property type="entry name" value="CueP-like"/>
</dbReference>
<accession>A0ABU0ZQV9</accession>
<proteinExistence type="predicted"/>
<evidence type="ECO:0000313" key="2">
    <source>
        <dbReference type="EMBL" id="MDQ7909419.1"/>
    </source>
</evidence>
<dbReference type="EMBL" id="JAVHUY010000041">
    <property type="protein sequence ID" value="MDQ7909419.1"/>
    <property type="molecule type" value="Genomic_DNA"/>
</dbReference>
<evidence type="ECO:0000256" key="1">
    <source>
        <dbReference type="SAM" id="SignalP"/>
    </source>
</evidence>
<evidence type="ECO:0000313" key="3">
    <source>
        <dbReference type="Proteomes" id="UP001230908"/>
    </source>
</evidence>
<protein>
    <submittedName>
        <fullName evidence="2">CueP family metal-binding protein</fullName>
    </submittedName>
</protein>
<gene>
    <name evidence="2" type="ORF">RB614_33340</name>
</gene>
<dbReference type="Pfam" id="PF21172">
    <property type="entry name" value="CueP"/>
    <property type="match status" value="1"/>
</dbReference>
<reference evidence="2 3" key="1">
    <citation type="submission" date="2023-08" db="EMBL/GenBank/DDBJ databases">
        <title>Phytohabitans sansha sp. nov., isolated from marine sediment.</title>
        <authorList>
            <person name="Zhao Y."/>
            <person name="Yi K."/>
        </authorList>
    </citation>
    <scope>NUCLEOTIDE SEQUENCE [LARGE SCALE GENOMIC DNA]</scope>
    <source>
        <strain evidence="2 3">ZYX-F-186</strain>
    </source>
</reference>
<dbReference type="PROSITE" id="PS51257">
    <property type="entry name" value="PROKAR_LIPOPROTEIN"/>
    <property type="match status" value="1"/>
</dbReference>
<organism evidence="2 3">
    <name type="scientific">Phytohabitans maris</name>
    <dbReference type="NCBI Taxonomy" id="3071409"/>
    <lineage>
        <taxon>Bacteria</taxon>
        <taxon>Bacillati</taxon>
        <taxon>Actinomycetota</taxon>
        <taxon>Actinomycetes</taxon>
        <taxon>Micromonosporales</taxon>
        <taxon>Micromonosporaceae</taxon>
    </lineage>
</organism>
<keyword evidence="1" id="KW-0732">Signal</keyword>
<feature type="chain" id="PRO_5046314158" evidence="1">
    <location>
        <begin position="24"/>
        <end position="193"/>
    </location>
</feature>
<comment type="caution">
    <text evidence="2">The sequence shown here is derived from an EMBL/GenBank/DDBJ whole genome shotgun (WGS) entry which is preliminary data.</text>
</comment>
<dbReference type="Gene3D" id="2.60.40.3700">
    <property type="match status" value="1"/>
</dbReference>
<name>A0ABU0ZQV9_9ACTN</name>
<dbReference type="NCBIfam" id="NF038094">
    <property type="entry name" value="CueP_fam"/>
    <property type="match status" value="1"/>
</dbReference>